<sequence>MTDPAIIEAGPGTIRRLNCAPAHADAQLVADALEAIDDTVVLVGERPVSVESLWSTVLRSLLGGCQRSVAVVHPSWWATSRVDVITAAARQLADTVTTRRRSWLLARASPNPPHTTVIVEIASSVVAVIASTVGAEPRRGQPASVAEAVACAVAATAPQAAAVVLDAPSTVAGAAALGQMIAERLRRSRADLTVVHVDDAVLQRLAAGPWSVRGDHDARQAPHATGRNTKHTRAAFLVVAAAAAILGLSIGGRHRVSAPNEIPMTFLVEGRVTLSVPAHWAVKRVVAGPGSARVQLTSPTDSEVALHVTQSSVADETLAVAAESLKRAIDAEPPGVFVDFNPSATSAGRPAVTYREVRAGHDIRWTVLLDGPVRISIGCQSRTDSAGAVRDVCERAVRSAHALR</sequence>
<keyword evidence="2" id="KW-1185">Reference proteome</keyword>
<dbReference type="InterPro" id="IPR023840">
    <property type="entry name" value="T7SS_Rv3446c"/>
</dbReference>
<name>A0A2I3EWT0_9MYCO</name>
<reference evidence="1 2" key="1">
    <citation type="submission" date="2020-12" db="EMBL/GenBank/DDBJ databases">
        <title>Complete genome sequence of Mycobacterium heckeshornense JCM 15655T, closely related to a pathogenic non-tuberculous mycobacterial species Mycobacterium xenopi.</title>
        <authorList>
            <person name="Yoshida M."/>
            <person name="Fukano H."/>
            <person name="Asakura T."/>
            <person name="Suzuki M."/>
            <person name="Hoshino Y."/>
        </authorList>
    </citation>
    <scope>NUCLEOTIDE SEQUENCE [LARGE SCALE GENOMIC DNA]</scope>
    <source>
        <strain evidence="1 2">JCM 15655</strain>
    </source>
</reference>
<dbReference type="EMBL" id="AP024237">
    <property type="protein sequence ID" value="BCO37510.1"/>
    <property type="molecule type" value="Genomic_DNA"/>
</dbReference>
<gene>
    <name evidence="1" type="ORF">MHEC_39430</name>
</gene>
<protein>
    <submittedName>
        <fullName evidence="1">Type VII secretion-associated protein</fullName>
    </submittedName>
</protein>
<evidence type="ECO:0000313" key="2">
    <source>
        <dbReference type="Proteomes" id="UP000595446"/>
    </source>
</evidence>
<dbReference type="STRING" id="110505.ACT16_04220"/>
<dbReference type="NCBIfam" id="TIGR03931">
    <property type="entry name" value="T7SS_Rv3446c"/>
    <property type="match status" value="1"/>
</dbReference>
<accession>A0A2I3EWT0</accession>
<evidence type="ECO:0000313" key="1">
    <source>
        <dbReference type="EMBL" id="BCO37510.1"/>
    </source>
</evidence>
<dbReference type="AlphaFoldDB" id="A0A2I3EWT0"/>
<proteinExistence type="predicted"/>
<dbReference type="RefSeq" id="WP_048890353.1">
    <property type="nucleotide sequence ID" value="NZ_AP024237.1"/>
</dbReference>
<organism evidence="1 2">
    <name type="scientific">Mycobacterium heckeshornense</name>
    <dbReference type="NCBI Taxonomy" id="110505"/>
    <lineage>
        <taxon>Bacteria</taxon>
        <taxon>Bacillati</taxon>
        <taxon>Actinomycetota</taxon>
        <taxon>Actinomycetes</taxon>
        <taxon>Mycobacteriales</taxon>
        <taxon>Mycobacteriaceae</taxon>
        <taxon>Mycobacterium</taxon>
    </lineage>
</organism>
<dbReference type="Proteomes" id="UP000595446">
    <property type="component" value="Chromosome"/>
</dbReference>